<protein>
    <submittedName>
        <fullName evidence="1">Uncharacterized protein</fullName>
    </submittedName>
</protein>
<reference evidence="1 2" key="1">
    <citation type="journal article" date="2022" name="Genome Biol. Evol.">
        <title>The Spruce Budworm Genome: Reconstructing the Evolutionary History of Antifreeze Proteins.</title>
        <authorList>
            <person name="Beliveau C."/>
            <person name="Gagne P."/>
            <person name="Picq S."/>
            <person name="Vernygora O."/>
            <person name="Keeling C.I."/>
            <person name="Pinkney K."/>
            <person name="Doucet D."/>
            <person name="Wen F."/>
            <person name="Johnston J.S."/>
            <person name="Maaroufi H."/>
            <person name="Boyle B."/>
            <person name="Laroche J."/>
            <person name="Dewar K."/>
            <person name="Juretic N."/>
            <person name="Blackburn G."/>
            <person name="Nisole A."/>
            <person name="Brunet B."/>
            <person name="Brandao M."/>
            <person name="Lumley L."/>
            <person name="Duan J."/>
            <person name="Quan G."/>
            <person name="Lucarotti C.J."/>
            <person name="Roe A.D."/>
            <person name="Sperling F.A.H."/>
            <person name="Levesque R.C."/>
            <person name="Cusson M."/>
        </authorList>
    </citation>
    <scope>NUCLEOTIDE SEQUENCE [LARGE SCALE GENOMIC DNA]</scope>
    <source>
        <strain evidence="1">Glfc:IPQL:Cfum</strain>
    </source>
</reference>
<dbReference type="EMBL" id="CM046118">
    <property type="protein sequence ID" value="KAI8437908.1"/>
    <property type="molecule type" value="Genomic_DNA"/>
</dbReference>
<keyword evidence="2" id="KW-1185">Reference proteome</keyword>
<evidence type="ECO:0000313" key="2">
    <source>
        <dbReference type="Proteomes" id="UP001064048"/>
    </source>
</evidence>
<accession>A0ACC0KN83</accession>
<proteinExistence type="predicted"/>
<gene>
    <name evidence="1" type="ORF">MSG28_010588</name>
</gene>
<evidence type="ECO:0000313" key="1">
    <source>
        <dbReference type="EMBL" id="KAI8437908.1"/>
    </source>
</evidence>
<organism evidence="1 2">
    <name type="scientific">Choristoneura fumiferana</name>
    <name type="common">Spruce budworm moth</name>
    <name type="synonym">Archips fumiferana</name>
    <dbReference type="NCBI Taxonomy" id="7141"/>
    <lineage>
        <taxon>Eukaryota</taxon>
        <taxon>Metazoa</taxon>
        <taxon>Ecdysozoa</taxon>
        <taxon>Arthropoda</taxon>
        <taxon>Hexapoda</taxon>
        <taxon>Insecta</taxon>
        <taxon>Pterygota</taxon>
        <taxon>Neoptera</taxon>
        <taxon>Endopterygota</taxon>
        <taxon>Lepidoptera</taxon>
        <taxon>Glossata</taxon>
        <taxon>Ditrysia</taxon>
        <taxon>Tortricoidea</taxon>
        <taxon>Tortricidae</taxon>
        <taxon>Tortricinae</taxon>
        <taxon>Choristoneura</taxon>
    </lineage>
</organism>
<dbReference type="Proteomes" id="UP001064048">
    <property type="component" value="Chromosome 18"/>
</dbReference>
<sequence>MSWAQVGAPRQSSSPSRSVRDGGRGTSSSTAAAVVMAPSRVRGVSAARPGTPTPQTYPLAGGPGPDSSSHPYLPPPPTSATEGEATPILQQGTPPPPPRPRRGERRAQLRGPPLRHKQRPSLSHWFLRGRLLHLSFLIFRRLLPAPWLRPRLPPPGAELEVSLNSKAVQGQLTHPPDKGSGRHLATVASKGEQWRAASGKHRPDARGEQRRAMATVASSRLWRAMATVASPRLWRAMATVASPRLWRAMATVASPRLWRAMATVASSRLWRAMATVASPRLWRAMATALAAKVASGKWRDAASPANHGKGAMCGEPANQRKMARCGEPRRDHDEGAMRRALGEMRRNAAAPFYEASKINISTGSAGFHYTPQATIGHFERLVLARRSGYPEHARPWSHRVVNQSRFADSGALYATMVGMRGSIPKNWLSIGSKPLQIWDKKVRNGHIKRITDNDIQSLVLEIVGTNVSTTYITCPADPKKTLGIKLPFLVMIIKNLKKYFTFEVQVLDDKNVRRRFRASNYQSTTRVKPFICTMPMRLDEGWNQIQFNLADFTRRAYGTNYVETLRVQIHANCRIRRVYFSDRLYSEDELPAEFKLFLPIQNKAKTALAT</sequence>
<comment type="caution">
    <text evidence="1">The sequence shown here is derived from an EMBL/GenBank/DDBJ whole genome shotgun (WGS) entry which is preliminary data.</text>
</comment>
<name>A0ACC0KN83_CHOFU</name>